<keyword evidence="3" id="KW-1185">Reference proteome</keyword>
<evidence type="ECO:0000313" key="3">
    <source>
        <dbReference type="Proteomes" id="UP001160550"/>
    </source>
</evidence>
<feature type="transmembrane region" description="Helical" evidence="1">
    <location>
        <begin position="16"/>
        <end position="36"/>
    </location>
</feature>
<dbReference type="Proteomes" id="UP001160550">
    <property type="component" value="Unassembled WGS sequence"/>
</dbReference>
<proteinExistence type="predicted"/>
<protein>
    <recommendedName>
        <fullName evidence="4">PH domain-containing protein</fullName>
    </recommendedName>
</protein>
<name>A0ABT6MP18_9GAMM</name>
<reference evidence="2" key="2">
    <citation type="submission" date="2023-04" db="EMBL/GenBank/DDBJ databases">
        <authorList>
            <person name="Sun J.-Q."/>
        </authorList>
    </citation>
    <scope>NUCLEOTIDE SEQUENCE</scope>
    <source>
        <strain evidence="2">CC-YY355</strain>
    </source>
</reference>
<feature type="transmembrane region" description="Helical" evidence="1">
    <location>
        <begin position="42"/>
        <end position="62"/>
    </location>
</feature>
<organism evidence="2 3">
    <name type="scientific">Luteimonas composti</name>
    <dbReference type="NCBI Taxonomy" id="398257"/>
    <lineage>
        <taxon>Bacteria</taxon>
        <taxon>Pseudomonadati</taxon>
        <taxon>Pseudomonadota</taxon>
        <taxon>Gammaproteobacteria</taxon>
        <taxon>Lysobacterales</taxon>
        <taxon>Lysobacteraceae</taxon>
        <taxon>Luteimonas</taxon>
    </lineage>
</organism>
<evidence type="ECO:0008006" key="4">
    <source>
        <dbReference type="Google" id="ProtNLM"/>
    </source>
</evidence>
<keyword evidence="1" id="KW-1133">Transmembrane helix</keyword>
<accession>A0ABT6MP18</accession>
<keyword evidence="1" id="KW-0812">Transmembrane</keyword>
<reference evidence="2" key="1">
    <citation type="journal article" date="2007" name="Int. J. Syst. Evol. Microbiol.">
        <title>Luteimonas composti sp. nov., a moderately thermophilic bacterium isolated from food waste.</title>
        <authorList>
            <person name="Young C.C."/>
            <person name="Kampfer P."/>
            <person name="Chen W.M."/>
            <person name="Yen W.S."/>
            <person name="Arun A.B."/>
            <person name="Lai W.A."/>
            <person name="Shen F.T."/>
            <person name="Rekha P.D."/>
            <person name="Lin K.Y."/>
            <person name="Chou J.H."/>
        </authorList>
    </citation>
    <scope>NUCLEOTIDE SEQUENCE</scope>
    <source>
        <strain evidence="2">CC-YY355</strain>
    </source>
</reference>
<gene>
    <name evidence="2" type="ORF">QF205_04380</name>
</gene>
<comment type="caution">
    <text evidence="2">The sequence shown here is derived from an EMBL/GenBank/DDBJ whole genome shotgun (WGS) entry which is preliminary data.</text>
</comment>
<dbReference type="RefSeq" id="WP_280941521.1">
    <property type="nucleotide sequence ID" value="NZ_JARYGX010000009.1"/>
</dbReference>
<dbReference type="EMBL" id="JARYGX010000009">
    <property type="protein sequence ID" value="MDH7452322.1"/>
    <property type="molecule type" value="Genomic_DNA"/>
</dbReference>
<keyword evidence="1" id="KW-0472">Membrane</keyword>
<evidence type="ECO:0000313" key="2">
    <source>
        <dbReference type="EMBL" id="MDH7452322.1"/>
    </source>
</evidence>
<sequence length="163" mass="17894">MDAQAPRPEILRPSPVRWLATGAICAGFVWAGSVIMPSHPALAWSCIAFFGLGVGVALVSLLPGASALVLNEDGFEIVSLFRRARVGWGEVARFGEVRVGLERLVGFDFVDGARGDGRLQRVNRRVSGFHGALPDRYRLDPAELVRRLERHRQAWCARHPGRA</sequence>
<evidence type="ECO:0000256" key="1">
    <source>
        <dbReference type="SAM" id="Phobius"/>
    </source>
</evidence>